<comment type="cofactor">
    <cofactor evidence="1 4">
        <name>pyridoxal 5'-phosphate</name>
        <dbReference type="ChEBI" id="CHEBI:597326"/>
    </cofactor>
</comment>
<accession>A0A7W4YN51</accession>
<proteinExistence type="inferred from homology"/>
<dbReference type="AlphaFoldDB" id="A0A7W4YN51"/>
<keyword evidence="7" id="KW-1185">Reference proteome</keyword>
<evidence type="ECO:0000313" key="6">
    <source>
        <dbReference type="EMBL" id="MBB2975341.1"/>
    </source>
</evidence>
<dbReference type="EMBL" id="JACHWQ010000002">
    <property type="protein sequence ID" value="MBB2975341.1"/>
    <property type="molecule type" value="Genomic_DNA"/>
</dbReference>
<feature type="domain" description="Aminotransferase class V" evidence="5">
    <location>
        <begin position="39"/>
        <end position="401"/>
    </location>
</feature>
<protein>
    <submittedName>
        <fullName evidence="6">Selenocysteine lyase/cysteine desulfurase</fullName>
    </submittedName>
</protein>
<reference evidence="6 7" key="1">
    <citation type="submission" date="2020-08" db="EMBL/GenBank/DDBJ databases">
        <title>Sequencing the genomes of 1000 actinobacteria strains.</title>
        <authorList>
            <person name="Klenk H.-P."/>
        </authorList>
    </citation>
    <scope>NUCLEOTIDE SEQUENCE [LARGE SCALE GENOMIC DNA]</scope>
    <source>
        <strain evidence="6 7">DSM 27099</strain>
    </source>
</reference>
<dbReference type="Gene3D" id="3.90.1150.10">
    <property type="entry name" value="Aspartate Aminotransferase, domain 1"/>
    <property type="match status" value="1"/>
</dbReference>
<dbReference type="RefSeq" id="WP_165139961.1">
    <property type="nucleotide sequence ID" value="NZ_CP049255.1"/>
</dbReference>
<dbReference type="InterPro" id="IPR015421">
    <property type="entry name" value="PyrdxlP-dep_Trfase_major"/>
</dbReference>
<dbReference type="Pfam" id="PF00266">
    <property type="entry name" value="Aminotran_5"/>
    <property type="match status" value="1"/>
</dbReference>
<dbReference type="InterPro" id="IPR015422">
    <property type="entry name" value="PyrdxlP-dep_Trfase_small"/>
</dbReference>
<dbReference type="InterPro" id="IPR015424">
    <property type="entry name" value="PyrdxlP-dep_Trfase"/>
</dbReference>
<dbReference type="PANTHER" id="PTHR43586:SF24">
    <property type="entry name" value="BLR4730 PROTEIN"/>
    <property type="match status" value="1"/>
</dbReference>
<dbReference type="Proteomes" id="UP000529310">
    <property type="component" value="Unassembled WGS sequence"/>
</dbReference>
<dbReference type="InterPro" id="IPR000192">
    <property type="entry name" value="Aminotrans_V_dom"/>
</dbReference>
<dbReference type="PROSITE" id="PS00595">
    <property type="entry name" value="AA_TRANSFER_CLASS_5"/>
    <property type="match status" value="1"/>
</dbReference>
<evidence type="ECO:0000256" key="3">
    <source>
        <dbReference type="RuleBase" id="RU004075"/>
    </source>
</evidence>
<dbReference type="PANTHER" id="PTHR43586">
    <property type="entry name" value="CYSTEINE DESULFURASE"/>
    <property type="match status" value="1"/>
</dbReference>
<name>A0A7W4YN51_9MICO</name>
<keyword evidence="6" id="KW-0456">Lyase</keyword>
<comment type="caution">
    <text evidence="6">The sequence shown here is derived from an EMBL/GenBank/DDBJ whole genome shotgun (WGS) entry which is preliminary data.</text>
</comment>
<dbReference type="GO" id="GO:0016829">
    <property type="term" value="F:lyase activity"/>
    <property type="evidence" value="ECO:0007669"/>
    <property type="project" value="UniProtKB-KW"/>
</dbReference>
<evidence type="ECO:0000259" key="5">
    <source>
        <dbReference type="Pfam" id="PF00266"/>
    </source>
</evidence>
<sequence>MSSHHAADSSARPGFDARLTIDVAHERRLTTGVAHSAHFNSAGSSLPSHAVVQTVVGHLRREEELGGYEAANEVRPRIESVYDSAAQLIGARRHEIALFDSASTGLRVLLDALRLSSVQRIVASTSTYVSHALHLMSIARENGVELVIAPADATRRVDLAALDALLSDGKPTVLTVAHVPTSSGLVEPVVEIGVIAGRYNATYILDATQSVGQLESDVSAIGCHVLVTTGRKFLRAPRGTGFAYVSEELCRTLLPLAPDVRGAHWTSLMDWDLDASARRFESWEAYIAGRLGLGTAIDEAIGRGIRETDLWMRKTGAVVRESLESITGVTIVDPEGADSAIITFAIDGVKPADAVRGLAERGLRVVSVPATHGQWDLGDRGVSSVIRASAHVYNDDADLALLAEGVGEIAAGKLAGSAA</sequence>
<dbReference type="InterPro" id="IPR020578">
    <property type="entry name" value="Aminotrans_V_PyrdxlP_BS"/>
</dbReference>
<evidence type="ECO:0000256" key="1">
    <source>
        <dbReference type="ARBA" id="ARBA00001933"/>
    </source>
</evidence>
<gene>
    <name evidence="6" type="ORF">FHX49_000907</name>
</gene>
<keyword evidence="2" id="KW-0663">Pyridoxal phosphate</keyword>
<evidence type="ECO:0000313" key="7">
    <source>
        <dbReference type="Proteomes" id="UP000529310"/>
    </source>
</evidence>
<comment type="similarity">
    <text evidence="3">Belongs to the class-V pyridoxal-phosphate-dependent aminotransferase family.</text>
</comment>
<evidence type="ECO:0000256" key="2">
    <source>
        <dbReference type="ARBA" id="ARBA00022898"/>
    </source>
</evidence>
<evidence type="ECO:0000256" key="4">
    <source>
        <dbReference type="RuleBase" id="RU004504"/>
    </source>
</evidence>
<dbReference type="SUPFAM" id="SSF53383">
    <property type="entry name" value="PLP-dependent transferases"/>
    <property type="match status" value="1"/>
</dbReference>
<dbReference type="Gene3D" id="3.40.640.10">
    <property type="entry name" value="Type I PLP-dependent aspartate aminotransferase-like (Major domain)"/>
    <property type="match status" value="1"/>
</dbReference>
<organism evidence="6 7">
    <name type="scientific">Microbacterium endophyticum</name>
    <dbReference type="NCBI Taxonomy" id="1526412"/>
    <lineage>
        <taxon>Bacteria</taxon>
        <taxon>Bacillati</taxon>
        <taxon>Actinomycetota</taxon>
        <taxon>Actinomycetes</taxon>
        <taxon>Micrococcales</taxon>
        <taxon>Microbacteriaceae</taxon>
        <taxon>Microbacterium</taxon>
    </lineage>
</organism>